<dbReference type="PATRIC" id="fig|1107882.3.peg.4689"/>
<dbReference type="Proteomes" id="UP000003250">
    <property type="component" value="Unassembled WGS sequence"/>
</dbReference>
<name>H0HXC0_9HYPH</name>
<dbReference type="AlphaFoldDB" id="H0HXC0"/>
<gene>
    <name evidence="1" type="ORF">MAXJ12_24197</name>
</gene>
<keyword evidence="2" id="KW-1185">Reference proteome</keyword>
<evidence type="ECO:0000313" key="1">
    <source>
        <dbReference type="EMBL" id="EHK54717.1"/>
    </source>
</evidence>
<organism evidence="1 2">
    <name type="scientific">Mesorhizobium alhagi CCNWXJ12-2</name>
    <dbReference type="NCBI Taxonomy" id="1107882"/>
    <lineage>
        <taxon>Bacteria</taxon>
        <taxon>Pseudomonadati</taxon>
        <taxon>Pseudomonadota</taxon>
        <taxon>Alphaproteobacteria</taxon>
        <taxon>Hyphomicrobiales</taxon>
        <taxon>Phyllobacteriaceae</taxon>
        <taxon>Allomesorhizobium</taxon>
    </lineage>
</organism>
<evidence type="ECO:0000313" key="2">
    <source>
        <dbReference type="Proteomes" id="UP000003250"/>
    </source>
</evidence>
<protein>
    <submittedName>
        <fullName evidence="1">Uncharacterized protein</fullName>
    </submittedName>
</protein>
<reference evidence="1 2" key="1">
    <citation type="journal article" date="2012" name="J. Bacteriol.">
        <title>Draft Genome Sequence of Mesorhizobium alhagi CCNWXJ12-2T, a Novel Salt-Resistant Species Isolated from the Desert of Northwestern China.</title>
        <authorList>
            <person name="Zhou M."/>
            <person name="Chen W."/>
            <person name="Chen H."/>
            <person name="Wei G."/>
        </authorList>
    </citation>
    <scope>NUCLEOTIDE SEQUENCE [LARGE SCALE GENOMIC DNA]</scope>
    <source>
        <strain evidence="1 2">CCNWXJ12-2</strain>
    </source>
</reference>
<proteinExistence type="predicted"/>
<accession>H0HXC0</accession>
<dbReference type="EMBL" id="AHAM01000204">
    <property type="protein sequence ID" value="EHK54717.1"/>
    <property type="molecule type" value="Genomic_DNA"/>
</dbReference>
<sequence>MSEEEYFQLVLTAVACTIMSEVMAETEDAMAETEEDA</sequence>